<keyword evidence="4" id="KW-1185">Reference proteome</keyword>
<dbReference type="GeneID" id="20647528"/>
<name>G5A3D2_PHYSP</name>
<evidence type="ECO:0000256" key="1">
    <source>
        <dbReference type="SAM" id="MobiDB-lite"/>
    </source>
</evidence>
<proteinExistence type="predicted"/>
<accession>G5A3D2</accession>
<dbReference type="RefSeq" id="XP_009534218.1">
    <property type="nucleotide sequence ID" value="XM_009535923.1"/>
</dbReference>
<dbReference type="Proteomes" id="UP000002640">
    <property type="component" value="Unassembled WGS sequence"/>
</dbReference>
<organism evidence="3 4">
    <name type="scientific">Phytophthora sojae (strain P6497)</name>
    <name type="common">Soybean stem and root rot agent</name>
    <name type="synonym">Phytophthora megasperma f. sp. glycines</name>
    <dbReference type="NCBI Taxonomy" id="1094619"/>
    <lineage>
        <taxon>Eukaryota</taxon>
        <taxon>Sar</taxon>
        <taxon>Stramenopiles</taxon>
        <taxon>Oomycota</taxon>
        <taxon>Peronosporomycetes</taxon>
        <taxon>Peronosporales</taxon>
        <taxon>Peronosporaceae</taxon>
        <taxon>Phytophthora</taxon>
    </lineage>
</organism>
<sequence length="218" mass="24043">MERVRPGLTKKLAHRWHGPFREKKKVDEFAYELELPDRSGYRFYLVVHVSRLKSVDEFEGRPRTLVLTSDAAAGSRKLSNLASLFLEPGFVSPGGQECGSLIQNASKGDLGLALWERRHWIRAKAVKASINNLAPTLGHRNPLVVKFRNKWAKEAVASSVVIEPSLRTSMVVAPWVAEFAAAHEARSPSPDEETKESDEGASTTESNLGVLAQAASEI</sequence>
<dbReference type="InParanoid" id="G5A3D2"/>
<feature type="domain" description="Tf2-1-like SH3-like" evidence="2">
    <location>
        <begin position="7"/>
        <end position="54"/>
    </location>
</feature>
<dbReference type="InterPro" id="IPR056924">
    <property type="entry name" value="SH3_Tf2-1"/>
</dbReference>
<dbReference type="AlphaFoldDB" id="G5A3D2"/>
<evidence type="ECO:0000259" key="2">
    <source>
        <dbReference type="Pfam" id="PF24626"/>
    </source>
</evidence>
<evidence type="ECO:0000313" key="4">
    <source>
        <dbReference type="Proteomes" id="UP000002640"/>
    </source>
</evidence>
<dbReference type="EMBL" id="JH159159">
    <property type="protein sequence ID" value="EGZ09357.1"/>
    <property type="molecule type" value="Genomic_DNA"/>
</dbReference>
<evidence type="ECO:0000313" key="3">
    <source>
        <dbReference type="EMBL" id="EGZ09357.1"/>
    </source>
</evidence>
<protein>
    <recommendedName>
        <fullName evidence="2">Tf2-1-like SH3-like domain-containing protein</fullName>
    </recommendedName>
</protein>
<dbReference type="KEGG" id="psoj:PHYSODRAFT_338174"/>
<feature type="region of interest" description="Disordered" evidence="1">
    <location>
        <begin position="182"/>
        <end position="218"/>
    </location>
</feature>
<dbReference type="Pfam" id="PF24626">
    <property type="entry name" value="SH3_Tf2-1"/>
    <property type="match status" value="1"/>
</dbReference>
<gene>
    <name evidence="3" type="ORF">PHYSODRAFT_338174</name>
</gene>
<reference evidence="3 4" key="1">
    <citation type="journal article" date="2006" name="Science">
        <title>Phytophthora genome sequences uncover evolutionary origins and mechanisms of pathogenesis.</title>
        <authorList>
            <person name="Tyler B.M."/>
            <person name="Tripathy S."/>
            <person name="Zhang X."/>
            <person name="Dehal P."/>
            <person name="Jiang R.H."/>
            <person name="Aerts A."/>
            <person name="Arredondo F.D."/>
            <person name="Baxter L."/>
            <person name="Bensasson D."/>
            <person name="Beynon J.L."/>
            <person name="Chapman J."/>
            <person name="Damasceno C.M."/>
            <person name="Dorrance A.E."/>
            <person name="Dou D."/>
            <person name="Dickerman A.W."/>
            <person name="Dubchak I.L."/>
            <person name="Garbelotto M."/>
            <person name="Gijzen M."/>
            <person name="Gordon S.G."/>
            <person name="Govers F."/>
            <person name="Grunwald N.J."/>
            <person name="Huang W."/>
            <person name="Ivors K.L."/>
            <person name="Jones R.W."/>
            <person name="Kamoun S."/>
            <person name="Krampis K."/>
            <person name="Lamour K.H."/>
            <person name="Lee M.K."/>
            <person name="McDonald W.H."/>
            <person name="Medina M."/>
            <person name="Meijer H.J."/>
            <person name="Nordberg E.K."/>
            <person name="Maclean D.J."/>
            <person name="Ospina-Giraldo M.D."/>
            <person name="Morris P.F."/>
            <person name="Phuntumart V."/>
            <person name="Putnam N.H."/>
            <person name="Rash S."/>
            <person name="Rose J.K."/>
            <person name="Sakihama Y."/>
            <person name="Salamov A.A."/>
            <person name="Savidor A."/>
            <person name="Scheuring C.F."/>
            <person name="Smith B.M."/>
            <person name="Sobral B.W."/>
            <person name="Terry A."/>
            <person name="Torto-Alalibo T.A."/>
            <person name="Win J."/>
            <person name="Xu Z."/>
            <person name="Zhang H."/>
            <person name="Grigoriev I.V."/>
            <person name="Rokhsar D.S."/>
            <person name="Boore J.L."/>
        </authorList>
    </citation>
    <scope>NUCLEOTIDE SEQUENCE [LARGE SCALE GENOMIC DNA]</scope>
    <source>
        <strain evidence="3 4">P6497</strain>
    </source>
</reference>